<evidence type="ECO:0000313" key="1">
    <source>
        <dbReference type="EMBL" id="MDT0492549.1"/>
    </source>
</evidence>
<gene>
    <name evidence="1" type="ORF">RM717_18745</name>
</gene>
<reference evidence="2" key="1">
    <citation type="submission" date="2023-07" db="EMBL/GenBank/DDBJ databases">
        <title>30 novel species of actinomycetes from the DSMZ collection.</title>
        <authorList>
            <person name="Nouioui I."/>
        </authorList>
    </citation>
    <scope>NUCLEOTIDE SEQUENCE [LARGE SCALE GENOMIC DNA]</scope>
    <source>
        <strain evidence="2">DSM 40932</strain>
    </source>
</reference>
<dbReference type="EMBL" id="JAVRFG010000023">
    <property type="protein sequence ID" value="MDT0492549.1"/>
    <property type="molecule type" value="Genomic_DNA"/>
</dbReference>
<keyword evidence="2" id="KW-1185">Reference proteome</keyword>
<name>A0ABU2W5I6_9ACTN</name>
<evidence type="ECO:0000313" key="2">
    <source>
        <dbReference type="Proteomes" id="UP001180556"/>
    </source>
</evidence>
<proteinExistence type="predicted"/>
<organism evidence="1 2">
    <name type="scientific">Streptomyces stephensoniae</name>
    <dbReference type="NCBI Taxonomy" id="3375367"/>
    <lineage>
        <taxon>Bacteria</taxon>
        <taxon>Bacillati</taxon>
        <taxon>Actinomycetota</taxon>
        <taxon>Actinomycetes</taxon>
        <taxon>Kitasatosporales</taxon>
        <taxon>Streptomycetaceae</taxon>
        <taxon>Streptomyces</taxon>
    </lineage>
</organism>
<dbReference type="RefSeq" id="WP_311601883.1">
    <property type="nucleotide sequence ID" value="NZ_JAVRFG010000023.1"/>
</dbReference>
<comment type="caution">
    <text evidence="1">The sequence shown here is derived from an EMBL/GenBank/DDBJ whole genome shotgun (WGS) entry which is preliminary data.</text>
</comment>
<protein>
    <submittedName>
        <fullName evidence="1">Uncharacterized protein</fullName>
    </submittedName>
</protein>
<sequence>MNDTQGTRNTDDLLVSVEVMGYVQDRAGATDPLATAAADIAWDSWPSAGSELLPGV</sequence>
<accession>A0ABU2W5I6</accession>
<dbReference type="Proteomes" id="UP001180556">
    <property type="component" value="Unassembled WGS sequence"/>
</dbReference>